<dbReference type="Proteomes" id="UP000621500">
    <property type="component" value="Unassembled WGS sequence"/>
</dbReference>
<keyword evidence="3" id="KW-1185">Reference proteome</keyword>
<accession>A0ABQ4F2Q9</accession>
<comment type="caution">
    <text evidence="2">The sequence shown here is derived from an EMBL/GenBank/DDBJ whole genome shotgun (WGS) entry which is preliminary data.</text>
</comment>
<evidence type="ECO:0000256" key="1">
    <source>
        <dbReference type="SAM" id="MobiDB-lite"/>
    </source>
</evidence>
<name>A0ABQ4F2Q9_9ACTN</name>
<evidence type="ECO:0000313" key="3">
    <source>
        <dbReference type="Proteomes" id="UP000621500"/>
    </source>
</evidence>
<feature type="region of interest" description="Disordered" evidence="1">
    <location>
        <begin position="33"/>
        <end position="55"/>
    </location>
</feature>
<proteinExistence type="predicted"/>
<sequence length="81" mass="8737">MDVYGAPWSVCMIVPSRLPRVRRAATKGVDDQVGASVIGDRPAGEAPKVRIDDGGQVEEPALTDRQVRDVADVTLIHRWGG</sequence>
<organism evidence="2 3">
    <name type="scientific">Plantactinospora mayteni</name>
    <dbReference type="NCBI Taxonomy" id="566021"/>
    <lineage>
        <taxon>Bacteria</taxon>
        <taxon>Bacillati</taxon>
        <taxon>Actinomycetota</taxon>
        <taxon>Actinomycetes</taxon>
        <taxon>Micromonosporales</taxon>
        <taxon>Micromonosporaceae</taxon>
        <taxon>Plantactinospora</taxon>
    </lineage>
</organism>
<reference evidence="2 3" key="1">
    <citation type="submission" date="2021-01" db="EMBL/GenBank/DDBJ databases">
        <title>Whole genome shotgun sequence of Plantactinospora mayteni NBRC 109088.</title>
        <authorList>
            <person name="Komaki H."/>
            <person name="Tamura T."/>
        </authorList>
    </citation>
    <scope>NUCLEOTIDE SEQUENCE [LARGE SCALE GENOMIC DNA]</scope>
    <source>
        <strain evidence="2 3">NBRC 109088</strain>
    </source>
</reference>
<gene>
    <name evidence="2" type="ORF">Pma05_77730</name>
</gene>
<dbReference type="EMBL" id="BONX01000065">
    <property type="protein sequence ID" value="GIH01201.1"/>
    <property type="molecule type" value="Genomic_DNA"/>
</dbReference>
<protein>
    <submittedName>
        <fullName evidence="2">Uncharacterized protein</fullName>
    </submittedName>
</protein>
<evidence type="ECO:0000313" key="2">
    <source>
        <dbReference type="EMBL" id="GIH01201.1"/>
    </source>
</evidence>